<evidence type="ECO:0000313" key="3">
    <source>
        <dbReference type="EMBL" id="KAF9469646.1"/>
    </source>
</evidence>
<feature type="signal peptide" evidence="2">
    <location>
        <begin position="1"/>
        <end position="20"/>
    </location>
</feature>
<feature type="chain" id="PRO_5040434712" description="Phosphatidylinositol-glycan biosynthesis class X protein" evidence="2">
    <location>
        <begin position="21"/>
        <end position="246"/>
    </location>
</feature>
<evidence type="ECO:0000313" key="4">
    <source>
        <dbReference type="Proteomes" id="UP000807353"/>
    </source>
</evidence>
<sequence>MFAPYAFLLLFLHIVTVTHANTEIVNFSGFETTAGATIPLLVTQCNELQWNITPAPLGTPLESVCEPNHNRQTAANASSVPWQNCPHELWITLDLMPGDWNAYTKFTVRISWPASYPSDFSIDIYDSERLAAHFYGAPVHWLESEVRQKYARIRIVDIGVPTPTSETKVSPWKRMPLESNPVPFIVILEPLYFGLLPASVTPVLGFIVLVCALAGLVAPIINRHFQKIAALARQDTLRVADNTKDD</sequence>
<evidence type="ECO:0000256" key="2">
    <source>
        <dbReference type="SAM" id="SignalP"/>
    </source>
</evidence>
<evidence type="ECO:0008006" key="5">
    <source>
        <dbReference type="Google" id="ProtNLM"/>
    </source>
</evidence>
<keyword evidence="4" id="KW-1185">Reference proteome</keyword>
<dbReference type="AlphaFoldDB" id="A0A9P5YJ46"/>
<comment type="caution">
    <text evidence="3">The sequence shown here is derived from an EMBL/GenBank/DDBJ whole genome shotgun (WGS) entry which is preliminary data.</text>
</comment>
<organism evidence="3 4">
    <name type="scientific">Collybia nuda</name>
    <dbReference type="NCBI Taxonomy" id="64659"/>
    <lineage>
        <taxon>Eukaryota</taxon>
        <taxon>Fungi</taxon>
        <taxon>Dikarya</taxon>
        <taxon>Basidiomycota</taxon>
        <taxon>Agaricomycotina</taxon>
        <taxon>Agaricomycetes</taxon>
        <taxon>Agaricomycetidae</taxon>
        <taxon>Agaricales</taxon>
        <taxon>Tricholomatineae</taxon>
        <taxon>Clitocybaceae</taxon>
        <taxon>Collybia</taxon>
    </lineage>
</organism>
<dbReference type="Proteomes" id="UP000807353">
    <property type="component" value="Unassembled WGS sequence"/>
</dbReference>
<name>A0A9P5YJ46_9AGAR</name>
<protein>
    <recommendedName>
        <fullName evidence="5">Phosphatidylinositol-glycan biosynthesis class X protein</fullName>
    </recommendedName>
</protein>
<proteinExistence type="predicted"/>
<gene>
    <name evidence="3" type="ORF">BDZ94DRAFT_16277</name>
</gene>
<keyword evidence="1" id="KW-0812">Transmembrane</keyword>
<reference evidence="3" key="1">
    <citation type="submission" date="2020-11" db="EMBL/GenBank/DDBJ databases">
        <authorList>
            <consortium name="DOE Joint Genome Institute"/>
            <person name="Ahrendt S."/>
            <person name="Riley R."/>
            <person name="Andreopoulos W."/>
            <person name="Labutti K."/>
            <person name="Pangilinan J."/>
            <person name="Ruiz-Duenas F.J."/>
            <person name="Barrasa J.M."/>
            <person name="Sanchez-Garcia M."/>
            <person name="Camarero S."/>
            <person name="Miyauchi S."/>
            <person name="Serrano A."/>
            <person name="Linde D."/>
            <person name="Babiker R."/>
            <person name="Drula E."/>
            <person name="Ayuso-Fernandez I."/>
            <person name="Pacheco R."/>
            <person name="Padilla G."/>
            <person name="Ferreira P."/>
            <person name="Barriuso J."/>
            <person name="Kellner H."/>
            <person name="Castanera R."/>
            <person name="Alfaro M."/>
            <person name="Ramirez L."/>
            <person name="Pisabarro A.G."/>
            <person name="Kuo A."/>
            <person name="Tritt A."/>
            <person name="Lipzen A."/>
            <person name="He G."/>
            <person name="Yan M."/>
            <person name="Ng V."/>
            <person name="Cullen D."/>
            <person name="Martin F."/>
            <person name="Rosso M.-N."/>
            <person name="Henrissat B."/>
            <person name="Hibbett D."/>
            <person name="Martinez A.T."/>
            <person name="Grigoriev I.V."/>
        </authorList>
    </citation>
    <scope>NUCLEOTIDE SEQUENCE</scope>
    <source>
        <strain evidence="3">CBS 247.69</strain>
    </source>
</reference>
<evidence type="ECO:0000256" key="1">
    <source>
        <dbReference type="SAM" id="Phobius"/>
    </source>
</evidence>
<keyword evidence="2" id="KW-0732">Signal</keyword>
<dbReference type="EMBL" id="MU150229">
    <property type="protein sequence ID" value="KAF9469646.1"/>
    <property type="molecule type" value="Genomic_DNA"/>
</dbReference>
<dbReference type="OrthoDB" id="3360032at2759"/>
<feature type="transmembrane region" description="Helical" evidence="1">
    <location>
        <begin position="191"/>
        <end position="218"/>
    </location>
</feature>
<keyword evidence="1" id="KW-0472">Membrane</keyword>
<accession>A0A9P5YJ46</accession>
<keyword evidence="1" id="KW-1133">Transmembrane helix</keyword>